<keyword evidence="2" id="KW-1185">Reference proteome</keyword>
<dbReference type="Proteomes" id="UP001320706">
    <property type="component" value="Unassembled WGS sequence"/>
</dbReference>
<organism evidence="1 2">
    <name type="scientific">Zalaria obscura</name>
    <dbReference type="NCBI Taxonomy" id="2024903"/>
    <lineage>
        <taxon>Eukaryota</taxon>
        <taxon>Fungi</taxon>
        <taxon>Dikarya</taxon>
        <taxon>Ascomycota</taxon>
        <taxon>Pezizomycotina</taxon>
        <taxon>Dothideomycetes</taxon>
        <taxon>Dothideomycetidae</taxon>
        <taxon>Dothideales</taxon>
        <taxon>Zalariaceae</taxon>
        <taxon>Zalaria</taxon>
    </lineage>
</organism>
<gene>
    <name evidence="1" type="ORF">M8818_006984</name>
</gene>
<sequence>MDDQGGERVTMSRAFRLCWRRWPCGVQLLLACRVNANTLDPSGLSIVDLQHVAFRRSVRQLQRLVRPKLALNYRAGRSADTDGVGLGFRATIDDRVTGRQIGEKNMLAYTHVETETLQAPGEGFGNHIHLYSRSFYSRRRMWVEHKRRWGDGIHRTQRHSKMCPERPRAGSGNSASLELASVMASTTVAAQSRPVSLAPAPERGISGDLGSNEDPPGHNTMPYTCQTCAKRKVKCDKAIPICSSCQKGKLDCSYHAPPPRRRKRKLSNDIDERLAQYERILLQHGLLPQDNAQENATPPSTEDTPDEPIYLRLNEPALSRTGKLVAGKGKSRYIDSRLWRQIGDDEMQRMSDGEEDYNETIDTIDGPSSDPLTGAFIGVQQSLLQYHPNYAEALLLWKRHSESVEPLCKVLHIPSTSKMLETSAQQPATASRADECVAVRIGQRMGLHRDGETLGLPPFEVQMRRRLFYQLVPLDNMSSIMSGTGIAIMPDTWDVKQPFNINDDQIWPGMTETPEEQKGATEMIFCLARSSIGNFFAKNALRGASSGQSKDSKEVDSKIDQVESEIEEKYLRYCNIIDPLHFLTLGFARTAITAMRIRIRIHGSTNQTRTDAETRELLQLTQKIMDTDTATTTSKTLQRFLWHIKTLFVWGSWESLVFVLKTLGKADLLTPSEVDAAWTRVGLIYTNHSELLDFKRSLHIAIGRLALKAWDTNPPSGFISEPEFITTLSSLRKGNRGSQPKRQGSTAATSDTMTHTMSPTSLFNENETYASFTDLSDDLGHNFGHDIDFANMDWSFWDQMIKDYQAEGSQ</sequence>
<reference evidence="1" key="1">
    <citation type="submission" date="2024-02" db="EMBL/GenBank/DDBJ databases">
        <title>Metagenome Assembled Genome of Zalaria obscura JY119.</title>
        <authorList>
            <person name="Vighnesh L."/>
            <person name="Jagadeeshwari U."/>
            <person name="Venkata Ramana C."/>
            <person name="Sasikala C."/>
        </authorList>
    </citation>
    <scope>NUCLEOTIDE SEQUENCE</scope>
    <source>
        <strain evidence="1">JY119</strain>
    </source>
</reference>
<evidence type="ECO:0000313" key="1">
    <source>
        <dbReference type="EMBL" id="KAK8195833.1"/>
    </source>
</evidence>
<evidence type="ECO:0000313" key="2">
    <source>
        <dbReference type="Proteomes" id="UP001320706"/>
    </source>
</evidence>
<dbReference type="EMBL" id="JAMKPW020000042">
    <property type="protein sequence ID" value="KAK8195833.1"/>
    <property type="molecule type" value="Genomic_DNA"/>
</dbReference>
<proteinExistence type="predicted"/>
<name>A0ACC3S3R7_9PEZI</name>
<accession>A0ACC3S3R7</accession>
<comment type="caution">
    <text evidence="1">The sequence shown here is derived from an EMBL/GenBank/DDBJ whole genome shotgun (WGS) entry which is preliminary data.</text>
</comment>
<protein>
    <submittedName>
        <fullName evidence="1">Uncharacterized protein</fullName>
    </submittedName>
</protein>